<evidence type="ECO:0000313" key="2">
    <source>
        <dbReference type="Proteomes" id="UP000054928"/>
    </source>
</evidence>
<accession>A0A0P1ARI8</accession>
<dbReference type="RefSeq" id="XP_024580079.1">
    <property type="nucleotide sequence ID" value="XM_024729731.1"/>
</dbReference>
<name>A0A0P1ARI8_PLAHL</name>
<keyword evidence="2" id="KW-1185">Reference proteome</keyword>
<evidence type="ECO:0000313" key="1">
    <source>
        <dbReference type="EMBL" id="CEG43710.1"/>
    </source>
</evidence>
<dbReference type="AlphaFoldDB" id="A0A0P1ARI8"/>
<protein>
    <submittedName>
        <fullName evidence="1">Uncharacterized protein</fullName>
    </submittedName>
</protein>
<dbReference type="Proteomes" id="UP000054928">
    <property type="component" value="Unassembled WGS sequence"/>
</dbReference>
<dbReference type="GeneID" id="36409059"/>
<dbReference type="EMBL" id="CCYD01000810">
    <property type="protein sequence ID" value="CEG43710.1"/>
    <property type="molecule type" value="Genomic_DNA"/>
</dbReference>
<sequence length="114" mass="12879">MHAPCKFDLLNAPSTKGYCLKEIKSGHFLINRDTQFIASVYKNSVHPSYQTRLKMAAQRGQVEGHMVRKAVGFCGHFRSRKTKLEVLSGGKPDSLSRIMIELEFKRDNPNTILG</sequence>
<proteinExistence type="predicted"/>
<organism evidence="1 2">
    <name type="scientific">Plasmopara halstedii</name>
    <name type="common">Downy mildew of sunflower</name>
    <dbReference type="NCBI Taxonomy" id="4781"/>
    <lineage>
        <taxon>Eukaryota</taxon>
        <taxon>Sar</taxon>
        <taxon>Stramenopiles</taxon>
        <taxon>Oomycota</taxon>
        <taxon>Peronosporomycetes</taxon>
        <taxon>Peronosporales</taxon>
        <taxon>Peronosporaceae</taxon>
        <taxon>Plasmopara</taxon>
    </lineage>
</organism>
<reference evidence="2" key="1">
    <citation type="submission" date="2014-09" db="EMBL/GenBank/DDBJ databases">
        <authorList>
            <person name="Sharma Rahul"/>
            <person name="Thines Marco"/>
        </authorList>
    </citation>
    <scope>NUCLEOTIDE SEQUENCE [LARGE SCALE GENOMIC DNA]</scope>
</reference>